<evidence type="ECO:0000256" key="1">
    <source>
        <dbReference type="SAM" id="MobiDB-lite"/>
    </source>
</evidence>
<organism evidence="3 4">
    <name type="scientific">Actinomadura graeca</name>
    <dbReference type="NCBI Taxonomy" id="2750812"/>
    <lineage>
        <taxon>Bacteria</taxon>
        <taxon>Bacillati</taxon>
        <taxon>Actinomycetota</taxon>
        <taxon>Actinomycetes</taxon>
        <taxon>Streptosporangiales</taxon>
        <taxon>Thermomonosporaceae</taxon>
        <taxon>Actinomadura</taxon>
    </lineage>
</organism>
<reference evidence="3" key="1">
    <citation type="submission" date="2020-07" db="EMBL/GenBank/DDBJ databases">
        <authorList>
            <person name="Tarantini F.S."/>
            <person name="Hong K.W."/>
            <person name="Chan K.G."/>
        </authorList>
    </citation>
    <scope>NUCLEOTIDE SEQUENCE</scope>
    <source>
        <strain evidence="3">32-07</strain>
    </source>
</reference>
<dbReference type="Proteomes" id="UP001049518">
    <property type="component" value="Chromosome"/>
</dbReference>
<feature type="transmembrane region" description="Helical" evidence="2">
    <location>
        <begin position="20"/>
        <end position="40"/>
    </location>
</feature>
<proteinExistence type="predicted"/>
<protein>
    <recommendedName>
        <fullName evidence="5">DUF2637 domain-containing protein</fullName>
    </recommendedName>
</protein>
<feature type="transmembrane region" description="Helical" evidence="2">
    <location>
        <begin position="91"/>
        <end position="108"/>
    </location>
</feature>
<evidence type="ECO:0000313" key="3">
    <source>
        <dbReference type="EMBL" id="QXJ24035.1"/>
    </source>
</evidence>
<dbReference type="EMBL" id="CP059572">
    <property type="protein sequence ID" value="QXJ24035.1"/>
    <property type="molecule type" value="Genomic_DNA"/>
</dbReference>
<evidence type="ECO:0008006" key="5">
    <source>
        <dbReference type="Google" id="ProtNLM"/>
    </source>
</evidence>
<feature type="compositionally biased region" description="Basic and acidic residues" evidence="1">
    <location>
        <begin position="175"/>
        <end position="197"/>
    </location>
</feature>
<evidence type="ECO:0000256" key="2">
    <source>
        <dbReference type="SAM" id="Phobius"/>
    </source>
</evidence>
<feature type="region of interest" description="Disordered" evidence="1">
    <location>
        <begin position="152"/>
        <end position="378"/>
    </location>
</feature>
<feature type="transmembrane region" description="Helical" evidence="2">
    <location>
        <begin position="120"/>
        <end position="141"/>
    </location>
</feature>
<accession>A0ABX8QZ38</accession>
<keyword evidence="2" id="KW-1133">Transmembrane helix</keyword>
<sequence length="378" mass="40912">MPSDPTRPGAPRYSPVQRRLLTATAGLVVAALAGGAYALTFDLLRDLAVAGRVSRRWAPVYPAMADTLTAMTILSLVITRHARWWTRLLRWTLLVVLVAGVAAISVQHSLRGFQALPGDALRVGVAVAPHAMLVTAVWLWLTMFKQIRTARPAADEPEPQETQRGHVKVLGPRQPEIEAPRPELEAAPRHEDPEASRETPAPRSEEPYRDEPEIRPELDSLPGPLAIAPPPRLPTDVELVRSREQDDSPGKEHMPAATTRPDLVMPPAPGARGSASGAQDTVPDADDIPSGGEGDEYDAPPTDRPEDADAEEEGRGRHRRAPAPAPIPDQDQDQDPAPEADPETDAGPRPRDSGEFPIFDWNPPPSGSFRSSPLPPAE</sequence>
<keyword evidence="2" id="KW-0472">Membrane</keyword>
<feature type="compositionally biased region" description="Basic and acidic residues" evidence="1">
    <location>
        <begin position="238"/>
        <end position="254"/>
    </location>
</feature>
<feature type="compositionally biased region" description="Basic and acidic residues" evidence="1">
    <location>
        <begin position="203"/>
        <end position="218"/>
    </location>
</feature>
<keyword evidence="4" id="KW-1185">Reference proteome</keyword>
<feature type="compositionally biased region" description="Acidic residues" evidence="1">
    <location>
        <begin position="330"/>
        <end position="344"/>
    </location>
</feature>
<keyword evidence="2" id="KW-0812">Transmembrane</keyword>
<dbReference type="RefSeq" id="WP_231329731.1">
    <property type="nucleotide sequence ID" value="NZ_CP059572.1"/>
</dbReference>
<feature type="compositionally biased region" description="Acidic residues" evidence="1">
    <location>
        <begin position="283"/>
        <end position="298"/>
    </location>
</feature>
<name>A0ABX8QZ38_9ACTN</name>
<evidence type="ECO:0000313" key="4">
    <source>
        <dbReference type="Proteomes" id="UP001049518"/>
    </source>
</evidence>
<feature type="transmembrane region" description="Helical" evidence="2">
    <location>
        <begin position="60"/>
        <end position="79"/>
    </location>
</feature>
<gene>
    <name evidence="3" type="ORF">AGRA3207_005282</name>
</gene>